<protein>
    <submittedName>
        <fullName evidence="8">Bub2 protein</fullName>
    </submittedName>
</protein>
<evidence type="ECO:0000256" key="4">
    <source>
        <dbReference type="ARBA" id="ARBA00023212"/>
    </source>
</evidence>
<accession>A0A6A7GBU2</accession>
<evidence type="ECO:0000256" key="2">
    <source>
        <dbReference type="ARBA" id="ARBA00022468"/>
    </source>
</evidence>
<dbReference type="EMBL" id="IACT01008581">
    <property type="protein sequence ID" value="LAC27693.1"/>
    <property type="molecule type" value="mRNA"/>
</dbReference>
<dbReference type="GO" id="GO:0005096">
    <property type="term" value="F:GTPase activator activity"/>
    <property type="evidence" value="ECO:0007669"/>
    <property type="project" value="UniProtKB-KW"/>
</dbReference>
<dbReference type="AlphaFoldDB" id="A0A6A7GBU2"/>
<evidence type="ECO:0000256" key="1">
    <source>
        <dbReference type="ARBA" id="ARBA00004245"/>
    </source>
</evidence>
<comment type="similarity">
    <text evidence="6">Belongs to the BUB2 family.</text>
</comment>
<dbReference type="InterPro" id="IPR035969">
    <property type="entry name" value="Rab-GAP_TBC_sf"/>
</dbReference>
<proteinExistence type="evidence at transcript level"/>
<feature type="domain" description="Rab-GAP TBC" evidence="7">
    <location>
        <begin position="78"/>
        <end position="261"/>
    </location>
</feature>
<sequence>MSKTPTTNLKHIEELCDAVVIARQDPNGDDEKALTDLRIHVLVHGIDDEHLLDSDLPPEIIEDSELAKGNPDYVPTRRREMTIRGKVWKLLLGIDHVQADVYIELLSRGKSAQYAKIRRDSFRTFPLEKSFQRVVPEQRIIRVLNCFVHEYGEIFGYVQGMNAILAPFLYTMPELDAFFAFCKFVTKCFPLYWICYVSGAQAGCLLVDQCLRSADIELFNHLTKLGLHCEIYGFHSVQSLSASVPPFSQLVRLWDILMAFGPHLNVLSVVGQIHSKRVELMACTTGFECQNILNSRHASPLDAAKIIAMTMTIQPHLMLDSKLYAQILRHSFDPRHTSEILGDKGRVVFEPVDLPCARAEKEHKDFVK</sequence>
<dbReference type="Gene3D" id="1.10.8.270">
    <property type="entry name" value="putative rabgap domain of human tbc1 domain family member 14 like domains"/>
    <property type="match status" value="1"/>
</dbReference>
<dbReference type="FunFam" id="1.10.8.270:FF:000035">
    <property type="entry name" value="Cell cycle arrest protein BUB2"/>
    <property type="match status" value="1"/>
</dbReference>
<dbReference type="Gene3D" id="1.10.472.80">
    <property type="entry name" value="Ypt/Rab-GAP domain of gyp1p, domain 3"/>
    <property type="match status" value="1"/>
</dbReference>
<comment type="subcellular location">
    <subcellularLocation>
        <location evidence="1">Cytoplasm</location>
        <location evidence="1">Cytoskeleton</location>
    </subcellularLocation>
</comment>
<reference evidence="8" key="1">
    <citation type="submission" date="2017-11" db="EMBL/GenBank/DDBJ databases">
        <title>The sensing device of the deep-sea amphipod.</title>
        <authorList>
            <person name="Kobayashi H."/>
            <person name="Nagahama T."/>
            <person name="Arai W."/>
            <person name="Sasagawa Y."/>
            <person name="Umeda M."/>
            <person name="Hayashi T."/>
            <person name="Nikaido I."/>
            <person name="Watanabe H."/>
            <person name="Oguri K."/>
            <person name="Kitazato H."/>
            <person name="Fujioka K."/>
            <person name="Kido Y."/>
            <person name="Takami H."/>
        </authorList>
    </citation>
    <scope>NUCLEOTIDE SEQUENCE</scope>
    <source>
        <tissue evidence="8">Whole body</tissue>
    </source>
</reference>
<name>A0A6A7GBU2_9CRUS</name>
<evidence type="ECO:0000256" key="3">
    <source>
        <dbReference type="ARBA" id="ARBA00022490"/>
    </source>
</evidence>
<dbReference type="PANTHER" id="PTHR22957:SF263">
    <property type="entry name" value="MITOTIC CHECK POINT PROTEIN BUB2"/>
    <property type="match status" value="1"/>
</dbReference>
<dbReference type="GO" id="GO:0005856">
    <property type="term" value="C:cytoskeleton"/>
    <property type="evidence" value="ECO:0007669"/>
    <property type="project" value="UniProtKB-SubCell"/>
</dbReference>
<dbReference type="PROSITE" id="PS50086">
    <property type="entry name" value="TBC_RABGAP"/>
    <property type="match status" value="1"/>
</dbReference>
<keyword evidence="2" id="KW-0343">GTPase activation</keyword>
<dbReference type="SMART" id="SM00164">
    <property type="entry name" value="TBC"/>
    <property type="match status" value="1"/>
</dbReference>
<keyword evidence="5" id="KW-0131">Cell cycle</keyword>
<dbReference type="InterPro" id="IPR000195">
    <property type="entry name" value="Rab-GAP-TBC_dom"/>
</dbReference>
<dbReference type="Pfam" id="PF00566">
    <property type="entry name" value="RabGAP-TBC"/>
    <property type="match status" value="1"/>
</dbReference>
<dbReference type="PANTHER" id="PTHR22957">
    <property type="entry name" value="TBC1 DOMAIN FAMILY MEMBER GTPASE-ACTIVATING PROTEIN"/>
    <property type="match status" value="1"/>
</dbReference>
<keyword evidence="3" id="KW-0963">Cytoplasm</keyword>
<dbReference type="SUPFAM" id="SSF47923">
    <property type="entry name" value="Ypt/Rab-GAP domain of gyp1p"/>
    <property type="match status" value="2"/>
</dbReference>
<keyword evidence="4" id="KW-0206">Cytoskeleton</keyword>
<evidence type="ECO:0000259" key="7">
    <source>
        <dbReference type="PROSITE" id="PS50086"/>
    </source>
</evidence>
<evidence type="ECO:0000313" key="8">
    <source>
        <dbReference type="EMBL" id="LAC27693.1"/>
    </source>
</evidence>
<organism evidence="8">
    <name type="scientific">Hirondellea gigas</name>
    <dbReference type="NCBI Taxonomy" id="1518452"/>
    <lineage>
        <taxon>Eukaryota</taxon>
        <taxon>Metazoa</taxon>
        <taxon>Ecdysozoa</taxon>
        <taxon>Arthropoda</taxon>
        <taxon>Crustacea</taxon>
        <taxon>Multicrustacea</taxon>
        <taxon>Malacostraca</taxon>
        <taxon>Eumalacostraca</taxon>
        <taxon>Peracarida</taxon>
        <taxon>Amphipoda</taxon>
        <taxon>Amphilochidea</taxon>
        <taxon>Lysianassida</taxon>
        <taxon>Lysianassidira</taxon>
        <taxon>Lysianassoidea</taxon>
        <taxon>Lysianassidae</taxon>
        <taxon>Hirondellea</taxon>
    </lineage>
</organism>
<evidence type="ECO:0000256" key="6">
    <source>
        <dbReference type="ARBA" id="ARBA00061049"/>
    </source>
</evidence>
<evidence type="ECO:0000256" key="5">
    <source>
        <dbReference type="ARBA" id="ARBA00023306"/>
    </source>
</evidence>